<reference evidence="1 2" key="1">
    <citation type="submission" date="2020-03" db="EMBL/GenBank/DDBJ databases">
        <authorList>
            <person name="Zhu W."/>
        </authorList>
    </citation>
    <scope>NUCLEOTIDE SEQUENCE [LARGE SCALE GENOMIC DNA]</scope>
    <source>
        <strain evidence="1 2">185</strain>
    </source>
</reference>
<dbReference type="RefSeq" id="WP_166326645.1">
    <property type="nucleotide sequence ID" value="NZ_CP049916.1"/>
</dbReference>
<accession>A0A6G8S7E7</accession>
<dbReference type="KEGG" id="alj:G8D99_13135"/>
<gene>
    <name evidence="1" type="ORF">G8D99_13135</name>
</gene>
<proteinExistence type="predicted"/>
<dbReference type="Proteomes" id="UP000501939">
    <property type="component" value="Chromosome"/>
</dbReference>
<dbReference type="EMBL" id="CP049916">
    <property type="protein sequence ID" value="QIO09863.1"/>
    <property type="molecule type" value="Genomic_DNA"/>
</dbReference>
<evidence type="ECO:0000313" key="2">
    <source>
        <dbReference type="Proteomes" id="UP000501939"/>
    </source>
</evidence>
<evidence type="ECO:0000313" key="1">
    <source>
        <dbReference type="EMBL" id="QIO09863.1"/>
    </source>
</evidence>
<keyword evidence="2" id="KW-1185">Reference proteome</keyword>
<protein>
    <submittedName>
        <fullName evidence="1">Uncharacterized protein</fullName>
    </submittedName>
</protein>
<organism evidence="1 2">
    <name type="scientific">Acinetobacter lanii</name>
    <dbReference type="NCBI Taxonomy" id="2715163"/>
    <lineage>
        <taxon>Bacteria</taxon>
        <taxon>Pseudomonadati</taxon>
        <taxon>Pseudomonadota</taxon>
        <taxon>Gammaproteobacteria</taxon>
        <taxon>Moraxellales</taxon>
        <taxon>Moraxellaceae</taxon>
        <taxon>Acinetobacter</taxon>
    </lineage>
</organism>
<sequence>MWKKIRILILLAILLVVGVNTWRDYHPNWDRPIIVNLHPINADGEADTTRYIQQLNTRDLMQAQQYIKNMSAQYRVQPVNVYFKFGRELSKLPPKVPENPSVLDSIVWSLKFRFYAWQQHQGADGSANVTLFLNYYSPKKTTVLKHSTALENGRIGSINLFASKAQSEQNRVILVHELMHALGAKDKYDLVTGQPHYPEGYAFPDQSPLFPQTKGELMAGHIPTDHSKSVMPQLLNQMIIGPITARELGWKK</sequence>
<name>A0A6G8S7E7_9GAMM</name>
<dbReference type="AlphaFoldDB" id="A0A6G8S7E7"/>